<name>A0A1S2N504_9BURK</name>
<evidence type="ECO:0000313" key="2">
    <source>
        <dbReference type="Proteomes" id="UP000180246"/>
    </source>
</evidence>
<evidence type="ECO:0000313" key="1">
    <source>
        <dbReference type="EMBL" id="OIJ40167.1"/>
    </source>
</evidence>
<reference evidence="1 2" key="1">
    <citation type="submission" date="2014-10" db="EMBL/GenBank/DDBJ databases">
        <authorList>
            <person name="Seo M.-J."/>
            <person name="Seok Y.J."/>
            <person name="Cha I.-T."/>
        </authorList>
    </citation>
    <scope>NUCLEOTIDE SEQUENCE [LARGE SCALE GENOMIC DNA]</scope>
    <source>
        <strain evidence="1 2">NEU</strain>
    </source>
</reference>
<proteinExistence type="predicted"/>
<protein>
    <submittedName>
        <fullName evidence="1">Uncharacterized protein</fullName>
    </submittedName>
</protein>
<gene>
    <name evidence="1" type="ORF">LO55_76</name>
</gene>
<comment type="caution">
    <text evidence="1">The sequence shown here is derived from an EMBL/GenBank/DDBJ whole genome shotgun (WGS) entry which is preliminary data.</text>
</comment>
<dbReference type="EMBL" id="JRYB01000001">
    <property type="protein sequence ID" value="OIJ40167.1"/>
    <property type="molecule type" value="Genomic_DNA"/>
</dbReference>
<dbReference type="RefSeq" id="WP_071360000.1">
    <property type="nucleotide sequence ID" value="NZ_CAUQYF010000140.1"/>
</dbReference>
<dbReference type="AlphaFoldDB" id="A0A1S2N504"/>
<sequence>MIRHPGLQGKTRSMLRALPLLAGLACCGAMAAPSTFGPVIGSALLCRSQLDNAYFHAYLTQAFGPAYKREGGAYWFKTEASLWGAQVSEVMVSDDTSNLVFVAAVVDSTPEEFEKSVRAGAGVAFKPVDASRYPLRKSNPGSTIAYARDKSKIYCAKFKPQPPGR</sequence>
<accession>A0A1S2N504</accession>
<organism evidence="1 2">
    <name type="scientific">Massilia timonae</name>
    <dbReference type="NCBI Taxonomy" id="47229"/>
    <lineage>
        <taxon>Bacteria</taxon>
        <taxon>Pseudomonadati</taxon>
        <taxon>Pseudomonadota</taxon>
        <taxon>Betaproteobacteria</taxon>
        <taxon>Burkholderiales</taxon>
        <taxon>Oxalobacteraceae</taxon>
        <taxon>Telluria group</taxon>
        <taxon>Massilia</taxon>
    </lineage>
</organism>
<dbReference type="Proteomes" id="UP000180246">
    <property type="component" value="Unassembled WGS sequence"/>
</dbReference>